<dbReference type="InterPro" id="IPR004843">
    <property type="entry name" value="Calcineurin-like_PHP"/>
</dbReference>
<name>A0A1G9YNF9_9FIRM</name>
<dbReference type="STRING" id="258515.SAMN05192585_11158"/>
<evidence type="ECO:0000259" key="1">
    <source>
        <dbReference type="Pfam" id="PF00149"/>
    </source>
</evidence>
<sequence>MIYLTGDIHASHGIERLSDKGFPEQNGLTKSDYVIICGDFGCVWDGGKQDQYWQDWLQEKPFTTLFVDGNHEIFDLLSSYPVSEWNGGKVQFIRPNVIHLMRGQIYSLDGKSFFTMGGAACHDTWNGVLDMDDPSFPVKFNYMKKRNMFFRVNHHSWWKEELPSQSEMEEGYQNLARHNFTVDYVVTHCLPDQYHLAFDESEYTSDNLTQFFTSLDKKVTCKQWFCGHYHTNRIMDDRHTVLYEAIISESQWDTANKAKRKQMLKQIS</sequence>
<gene>
    <name evidence="2" type="ORF">SAMN05192585_11158</name>
</gene>
<evidence type="ECO:0000313" key="2">
    <source>
        <dbReference type="EMBL" id="SDN10567.1"/>
    </source>
</evidence>
<dbReference type="AlphaFoldDB" id="A0A1G9YNF9"/>
<dbReference type="RefSeq" id="WP_092639294.1">
    <property type="nucleotide sequence ID" value="NZ_FNID01000011.1"/>
</dbReference>
<dbReference type="Proteomes" id="UP000199182">
    <property type="component" value="Unassembled WGS sequence"/>
</dbReference>
<evidence type="ECO:0000313" key="3">
    <source>
        <dbReference type="Proteomes" id="UP000199182"/>
    </source>
</evidence>
<dbReference type="Pfam" id="PF00149">
    <property type="entry name" value="Metallophos"/>
    <property type="match status" value="1"/>
</dbReference>
<dbReference type="CDD" id="cd00838">
    <property type="entry name" value="MPP_superfamily"/>
    <property type="match status" value="1"/>
</dbReference>
<protein>
    <submittedName>
        <fullName evidence="2">Calcineurin-like phosphoesterase</fullName>
    </submittedName>
</protein>
<proteinExistence type="predicted"/>
<organism evidence="2 3">
    <name type="scientific">Acetanaerobacterium elongatum</name>
    <dbReference type="NCBI Taxonomy" id="258515"/>
    <lineage>
        <taxon>Bacteria</taxon>
        <taxon>Bacillati</taxon>
        <taxon>Bacillota</taxon>
        <taxon>Clostridia</taxon>
        <taxon>Eubacteriales</taxon>
        <taxon>Oscillospiraceae</taxon>
        <taxon>Acetanaerobacterium</taxon>
    </lineage>
</organism>
<dbReference type="SUPFAM" id="SSF56300">
    <property type="entry name" value="Metallo-dependent phosphatases"/>
    <property type="match status" value="1"/>
</dbReference>
<feature type="domain" description="Calcineurin-like phosphoesterase" evidence="1">
    <location>
        <begin position="2"/>
        <end position="231"/>
    </location>
</feature>
<dbReference type="EMBL" id="FNID01000011">
    <property type="protein sequence ID" value="SDN10567.1"/>
    <property type="molecule type" value="Genomic_DNA"/>
</dbReference>
<dbReference type="InterPro" id="IPR029052">
    <property type="entry name" value="Metallo-depent_PP-like"/>
</dbReference>
<dbReference type="Gene3D" id="3.60.21.10">
    <property type="match status" value="1"/>
</dbReference>
<dbReference type="GO" id="GO:0016787">
    <property type="term" value="F:hydrolase activity"/>
    <property type="evidence" value="ECO:0007669"/>
    <property type="project" value="InterPro"/>
</dbReference>
<accession>A0A1G9YNF9</accession>
<keyword evidence="3" id="KW-1185">Reference proteome</keyword>
<dbReference type="OrthoDB" id="9787800at2"/>
<reference evidence="2 3" key="1">
    <citation type="submission" date="2016-10" db="EMBL/GenBank/DDBJ databases">
        <authorList>
            <person name="de Groot N.N."/>
        </authorList>
    </citation>
    <scope>NUCLEOTIDE SEQUENCE [LARGE SCALE GENOMIC DNA]</scope>
    <source>
        <strain evidence="2 3">CGMCC 1.5012</strain>
    </source>
</reference>